<dbReference type="PROSITE" id="PS00475">
    <property type="entry name" value="RIBOSOMAL_L15"/>
    <property type="match status" value="1"/>
</dbReference>
<name>A0A388TBX4_TERA1</name>
<dbReference type="GO" id="GO:0022625">
    <property type="term" value="C:cytosolic large ribosomal subunit"/>
    <property type="evidence" value="ECO:0007669"/>
    <property type="project" value="TreeGrafter"/>
</dbReference>
<reference evidence="8 9" key="1">
    <citation type="journal article" date="2019" name="ISME J.">
        <title>Genome analyses of uncultured TG2/ZB3 bacteria in 'Margulisbacteria' specifically attached to ectosymbiotic spirochetes of protists in the termite gut.</title>
        <authorList>
            <person name="Utami Y.D."/>
            <person name="Kuwahara H."/>
            <person name="Igai K."/>
            <person name="Murakami T."/>
            <person name="Sugaya K."/>
            <person name="Morikawa T."/>
            <person name="Nagura Y."/>
            <person name="Yuki M."/>
            <person name="Deevong P."/>
            <person name="Inoue T."/>
            <person name="Kihara K."/>
            <person name="Lo N."/>
            <person name="Yamada A."/>
            <person name="Ohkuma M."/>
            <person name="Hongoh Y."/>
        </authorList>
    </citation>
    <scope>NUCLEOTIDE SEQUENCE [LARGE SCALE GENOMIC DNA]</scope>
    <source>
        <strain evidence="8">NkOx7-01</strain>
    </source>
</reference>
<evidence type="ECO:0000256" key="6">
    <source>
        <dbReference type="SAM" id="MobiDB-lite"/>
    </source>
</evidence>
<evidence type="ECO:0000259" key="7">
    <source>
        <dbReference type="Pfam" id="PF00828"/>
    </source>
</evidence>
<accession>A0A388TBX4</accession>
<dbReference type="SUPFAM" id="SSF52080">
    <property type="entry name" value="Ribosomal proteins L15p and L18e"/>
    <property type="match status" value="1"/>
</dbReference>
<evidence type="ECO:0000256" key="1">
    <source>
        <dbReference type="ARBA" id="ARBA00007320"/>
    </source>
</evidence>
<evidence type="ECO:0000256" key="5">
    <source>
        <dbReference type="RuleBase" id="RU003888"/>
    </source>
</evidence>
<proteinExistence type="inferred from homology"/>
<feature type="compositionally biased region" description="Gly residues" evidence="6">
    <location>
        <begin position="41"/>
        <end position="52"/>
    </location>
</feature>
<dbReference type="GO" id="GO:0006412">
    <property type="term" value="P:translation"/>
    <property type="evidence" value="ECO:0007669"/>
    <property type="project" value="UniProtKB-UniRule"/>
</dbReference>
<comment type="similarity">
    <text evidence="1 4 5">Belongs to the universal ribosomal protein uL15 family.</text>
</comment>
<dbReference type="GO" id="GO:0019843">
    <property type="term" value="F:rRNA binding"/>
    <property type="evidence" value="ECO:0007669"/>
    <property type="project" value="UniProtKB-UniRule"/>
</dbReference>
<keyword evidence="3 4" id="KW-0687">Ribonucleoprotein</keyword>
<protein>
    <recommendedName>
        <fullName evidence="4">Large ribosomal subunit protein uL15</fullName>
    </recommendedName>
</protein>
<comment type="caution">
    <text evidence="8">The sequence shown here is derived from an EMBL/GenBank/DDBJ whole genome shotgun (WGS) entry which is preliminary data.</text>
</comment>
<keyword evidence="9" id="KW-1185">Reference proteome</keyword>
<evidence type="ECO:0000313" key="9">
    <source>
        <dbReference type="Proteomes" id="UP000269352"/>
    </source>
</evidence>
<dbReference type="PANTHER" id="PTHR12934">
    <property type="entry name" value="50S RIBOSOMAL PROTEIN L15"/>
    <property type="match status" value="1"/>
</dbReference>
<dbReference type="Gene3D" id="3.100.10.10">
    <property type="match status" value="1"/>
</dbReference>
<dbReference type="EMBL" id="BGZN01000008">
    <property type="protein sequence ID" value="GBR73253.1"/>
    <property type="molecule type" value="Genomic_DNA"/>
</dbReference>
<keyword evidence="2 4" id="KW-0689">Ribosomal protein</keyword>
<dbReference type="GO" id="GO:0003735">
    <property type="term" value="F:structural constituent of ribosome"/>
    <property type="evidence" value="ECO:0007669"/>
    <property type="project" value="InterPro"/>
</dbReference>
<dbReference type="AlphaFoldDB" id="A0A388TBX4"/>
<dbReference type="Pfam" id="PF00828">
    <property type="entry name" value="Ribosomal_L27A"/>
    <property type="match status" value="1"/>
</dbReference>
<dbReference type="PANTHER" id="PTHR12934:SF11">
    <property type="entry name" value="LARGE RIBOSOMAL SUBUNIT PROTEIN UL15M"/>
    <property type="match status" value="1"/>
</dbReference>
<keyword evidence="4" id="KW-0699">rRNA-binding</keyword>
<sequence length="153" mass="16001">MLKLNQLSPDRGARRKTKRLGRGHASGVGQQAGRGHKGQGSRAGGGVYTGHEGGQKPLYKRTPKLRGFRPHNKLAYGIVNVASLAFGEKDGVVNLAALIEAGVVKKNFTLLKVLGNGELKNALTVQAHAFSASAKEKILNAGGKAEVLAVAAK</sequence>
<dbReference type="InterPro" id="IPR021131">
    <property type="entry name" value="Ribosomal_uL15/eL18"/>
</dbReference>
<dbReference type="InterPro" id="IPR001196">
    <property type="entry name" value="Ribosomal_uL15_CS"/>
</dbReference>
<dbReference type="InterPro" id="IPR036227">
    <property type="entry name" value="Ribosomal_uL15/eL18_sf"/>
</dbReference>
<comment type="subunit">
    <text evidence="4">Part of the 50S ribosomal subunit.</text>
</comment>
<feature type="domain" description="Large ribosomal subunit protein uL15/eL18" evidence="7">
    <location>
        <begin position="88"/>
        <end position="146"/>
    </location>
</feature>
<gene>
    <name evidence="4 8" type="primary">rplO</name>
    <name evidence="8" type="ORF">NO1_0665</name>
</gene>
<evidence type="ECO:0000256" key="2">
    <source>
        <dbReference type="ARBA" id="ARBA00022980"/>
    </source>
</evidence>
<evidence type="ECO:0000256" key="4">
    <source>
        <dbReference type="HAMAP-Rule" id="MF_01341"/>
    </source>
</evidence>
<dbReference type="HAMAP" id="MF_01341">
    <property type="entry name" value="Ribosomal_uL15"/>
    <property type="match status" value="1"/>
</dbReference>
<feature type="region of interest" description="Disordered" evidence="6">
    <location>
        <begin position="1"/>
        <end position="63"/>
    </location>
</feature>
<keyword evidence="4" id="KW-0694">RNA-binding</keyword>
<dbReference type="InterPro" id="IPR005749">
    <property type="entry name" value="Ribosomal_uL15_bac-type"/>
</dbReference>
<dbReference type="InterPro" id="IPR030878">
    <property type="entry name" value="Ribosomal_uL15"/>
</dbReference>
<evidence type="ECO:0000313" key="8">
    <source>
        <dbReference type="EMBL" id="GBR73253.1"/>
    </source>
</evidence>
<dbReference type="NCBIfam" id="TIGR01071">
    <property type="entry name" value="rplO_bact"/>
    <property type="match status" value="1"/>
</dbReference>
<evidence type="ECO:0000256" key="3">
    <source>
        <dbReference type="ARBA" id="ARBA00023274"/>
    </source>
</evidence>
<feature type="compositionally biased region" description="Basic residues" evidence="6">
    <location>
        <begin position="13"/>
        <end position="22"/>
    </location>
</feature>
<organism evidence="8 9">
    <name type="scientific">Termititenax aidoneus</name>
    <dbReference type="NCBI Taxonomy" id="2218524"/>
    <lineage>
        <taxon>Bacteria</taxon>
        <taxon>Bacillati</taxon>
        <taxon>Candidatus Margulisiibacteriota</taxon>
        <taxon>Candidatus Termititenacia</taxon>
        <taxon>Candidatus Termititenacales</taxon>
        <taxon>Candidatus Termititenacaceae</taxon>
        <taxon>Candidatus Termititenax</taxon>
    </lineage>
</organism>
<dbReference type="Proteomes" id="UP000269352">
    <property type="component" value="Unassembled WGS sequence"/>
</dbReference>
<comment type="function">
    <text evidence="4">Binds to the 23S rRNA.</text>
</comment>